<dbReference type="EMBL" id="CAFBIY010000025">
    <property type="protein sequence ID" value="CAB4848322.1"/>
    <property type="molecule type" value="Genomic_DNA"/>
</dbReference>
<dbReference type="Pfam" id="PF12802">
    <property type="entry name" value="MarR_2"/>
    <property type="match status" value="1"/>
</dbReference>
<evidence type="ECO:0000313" key="4">
    <source>
        <dbReference type="EMBL" id="CAB4802213.1"/>
    </source>
</evidence>
<dbReference type="InterPro" id="IPR036388">
    <property type="entry name" value="WH-like_DNA-bd_sf"/>
</dbReference>
<dbReference type="PROSITE" id="PS50995">
    <property type="entry name" value="HTH_MARR_2"/>
    <property type="match status" value="1"/>
</dbReference>
<evidence type="ECO:0000313" key="5">
    <source>
        <dbReference type="EMBL" id="CAB4848322.1"/>
    </source>
</evidence>
<dbReference type="EMBL" id="CAFBOL010000070">
    <property type="protein sequence ID" value="CAB5001937.1"/>
    <property type="molecule type" value="Genomic_DNA"/>
</dbReference>
<dbReference type="Gene3D" id="1.10.10.10">
    <property type="entry name" value="Winged helix-like DNA-binding domain superfamily/Winged helix DNA-binding domain"/>
    <property type="match status" value="1"/>
</dbReference>
<name>A0A6J6QLU1_9ZZZZ</name>
<reference evidence="3" key="1">
    <citation type="submission" date="2020-05" db="EMBL/GenBank/DDBJ databases">
        <authorList>
            <person name="Chiriac C."/>
            <person name="Salcher M."/>
            <person name="Ghai R."/>
            <person name="Kavagutti S V."/>
        </authorList>
    </citation>
    <scope>NUCLEOTIDE SEQUENCE</scope>
</reference>
<dbReference type="InterPro" id="IPR000835">
    <property type="entry name" value="HTH_MarR-typ"/>
</dbReference>
<dbReference type="EMBL" id="CAFBMT010000003">
    <property type="protein sequence ID" value="CAB4919205.1"/>
    <property type="molecule type" value="Genomic_DNA"/>
</dbReference>
<evidence type="ECO:0000259" key="1">
    <source>
        <dbReference type="PROSITE" id="PS50995"/>
    </source>
</evidence>
<dbReference type="InterPro" id="IPR036390">
    <property type="entry name" value="WH_DNA-bd_sf"/>
</dbReference>
<dbReference type="SUPFAM" id="SSF46785">
    <property type="entry name" value="Winged helix' DNA-binding domain"/>
    <property type="match status" value="1"/>
</dbReference>
<organism evidence="3">
    <name type="scientific">freshwater metagenome</name>
    <dbReference type="NCBI Taxonomy" id="449393"/>
    <lineage>
        <taxon>unclassified sequences</taxon>
        <taxon>metagenomes</taxon>
        <taxon>ecological metagenomes</taxon>
    </lineage>
</organism>
<dbReference type="GO" id="GO:0006950">
    <property type="term" value="P:response to stress"/>
    <property type="evidence" value="ECO:0007669"/>
    <property type="project" value="TreeGrafter"/>
</dbReference>
<feature type="domain" description="HTH marR-type" evidence="1">
    <location>
        <begin position="8"/>
        <end position="144"/>
    </location>
</feature>
<dbReference type="SMART" id="SM00347">
    <property type="entry name" value="HTH_MARR"/>
    <property type="match status" value="1"/>
</dbReference>
<dbReference type="EMBL" id="CAEZYF010000003">
    <property type="protein sequence ID" value="CAB4711572.1"/>
    <property type="molecule type" value="Genomic_DNA"/>
</dbReference>
<evidence type="ECO:0000313" key="6">
    <source>
        <dbReference type="EMBL" id="CAB4919205.1"/>
    </source>
</evidence>
<dbReference type="PANTHER" id="PTHR33164:SF43">
    <property type="entry name" value="HTH-TYPE TRANSCRIPTIONAL REPRESSOR YETL"/>
    <property type="match status" value="1"/>
</dbReference>
<dbReference type="EMBL" id="CAFAAV010000008">
    <property type="protein sequence ID" value="CAB4802213.1"/>
    <property type="molecule type" value="Genomic_DNA"/>
</dbReference>
<dbReference type="EMBL" id="CAESGF010000003">
    <property type="protein sequence ID" value="CAB4362920.1"/>
    <property type="molecule type" value="Genomic_DNA"/>
</dbReference>
<gene>
    <name evidence="3" type="ORF">UFOPK2656_00709</name>
    <name evidence="4" type="ORF">UFOPK3099_00186</name>
    <name evidence="5" type="ORF">UFOPK3267_00678</name>
    <name evidence="6" type="ORF">UFOPK3651_00747</name>
    <name evidence="7" type="ORF">UFOPK3931_02210</name>
    <name evidence="2" type="ORF">UFOPK4189_00707</name>
</gene>
<dbReference type="GO" id="GO:0003700">
    <property type="term" value="F:DNA-binding transcription factor activity"/>
    <property type="evidence" value="ECO:0007669"/>
    <property type="project" value="InterPro"/>
</dbReference>
<protein>
    <submittedName>
        <fullName evidence="3">Unannotated protein</fullName>
    </submittedName>
</protein>
<dbReference type="PANTHER" id="PTHR33164">
    <property type="entry name" value="TRANSCRIPTIONAL REGULATOR, MARR FAMILY"/>
    <property type="match status" value="1"/>
</dbReference>
<sequence length="144" mass="16806">MPRLDAERIALWRQFCTVSTGLQRKIEQTLMDEHDLPLTWFDVLTAVRAAGGSMRVHELREVLDEVPSSLSRRLDRMTDDGYLKRKHTPLPDDRRAVTVSLTNNGRYAWRDANITYRRMVQQHFAQRLTDTDIAALQRVWSKLA</sequence>
<dbReference type="InterPro" id="IPR039422">
    <property type="entry name" value="MarR/SlyA-like"/>
</dbReference>
<evidence type="ECO:0000313" key="3">
    <source>
        <dbReference type="EMBL" id="CAB4711572.1"/>
    </source>
</evidence>
<dbReference type="AlphaFoldDB" id="A0A6J6QLU1"/>
<evidence type="ECO:0000313" key="7">
    <source>
        <dbReference type="EMBL" id="CAB5001937.1"/>
    </source>
</evidence>
<accession>A0A6J6QLU1</accession>
<evidence type="ECO:0000313" key="2">
    <source>
        <dbReference type="EMBL" id="CAB4362920.1"/>
    </source>
</evidence>
<proteinExistence type="predicted"/>